<feature type="region of interest" description="Disordered" evidence="3">
    <location>
        <begin position="484"/>
        <end position="515"/>
    </location>
</feature>
<evidence type="ECO:0000259" key="5">
    <source>
        <dbReference type="PROSITE" id="PS50994"/>
    </source>
</evidence>
<feature type="coiled-coil region" evidence="2">
    <location>
        <begin position="693"/>
        <end position="762"/>
    </location>
</feature>
<keyword evidence="2" id="KW-0175">Coiled coil</keyword>
<dbReference type="PROSITE" id="PS50994">
    <property type="entry name" value="INTEGRASE"/>
    <property type="match status" value="1"/>
</dbReference>
<organism evidence="6 7">
    <name type="scientific">Tanacetum coccineum</name>
    <dbReference type="NCBI Taxonomy" id="301880"/>
    <lineage>
        <taxon>Eukaryota</taxon>
        <taxon>Viridiplantae</taxon>
        <taxon>Streptophyta</taxon>
        <taxon>Embryophyta</taxon>
        <taxon>Tracheophyta</taxon>
        <taxon>Spermatophyta</taxon>
        <taxon>Magnoliopsida</taxon>
        <taxon>eudicotyledons</taxon>
        <taxon>Gunneridae</taxon>
        <taxon>Pentapetalae</taxon>
        <taxon>asterids</taxon>
        <taxon>campanulids</taxon>
        <taxon>Asterales</taxon>
        <taxon>Asteraceae</taxon>
        <taxon>Asteroideae</taxon>
        <taxon>Anthemideae</taxon>
        <taxon>Anthemidinae</taxon>
        <taxon>Tanacetum</taxon>
    </lineage>
</organism>
<evidence type="ECO:0000256" key="1">
    <source>
        <dbReference type="PROSITE-ProRule" id="PRU00047"/>
    </source>
</evidence>
<reference evidence="6" key="1">
    <citation type="journal article" date="2022" name="Int. J. Mol. Sci.">
        <title>Draft Genome of Tanacetum Coccineum: Genomic Comparison of Closely Related Tanacetum-Family Plants.</title>
        <authorList>
            <person name="Yamashiro T."/>
            <person name="Shiraishi A."/>
            <person name="Nakayama K."/>
            <person name="Satake H."/>
        </authorList>
    </citation>
    <scope>NUCLEOTIDE SEQUENCE</scope>
</reference>
<comment type="caution">
    <text evidence="6">The sequence shown here is derived from an EMBL/GenBank/DDBJ whole genome shotgun (WGS) entry which is preliminary data.</text>
</comment>
<dbReference type="InterPro" id="IPR043502">
    <property type="entry name" value="DNA/RNA_pol_sf"/>
</dbReference>
<dbReference type="CDD" id="cd09272">
    <property type="entry name" value="RNase_HI_RT_Ty1"/>
    <property type="match status" value="1"/>
</dbReference>
<keyword evidence="7" id="KW-1185">Reference proteome</keyword>
<dbReference type="Proteomes" id="UP001151760">
    <property type="component" value="Unassembled WGS sequence"/>
</dbReference>
<feature type="compositionally biased region" description="Polar residues" evidence="3">
    <location>
        <begin position="2035"/>
        <end position="2059"/>
    </location>
</feature>
<name>A0ABQ5HQD4_9ASTR</name>
<dbReference type="PROSITE" id="PS50158">
    <property type="entry name" value="ZF_CCHC"/>
    <property type="match status" value="1"/>
</dbReference>
<dbReference type="SMART" id="SM00343">
    <property type="entry name" value="ZnF_C2HC"/>
    <property type="match status" value="2"/>
</dbReference>
<feature type="domain" description="CCHC-type" evidence="4">
    <location>
        <begin position="592"/>
        <end position="606"/>
    </location>
</feature>
<dbReference type="Pfam" id="PF00098">
    <property type="entry name" value="zf-CCHC"/>
    <property type="match status" value="1"/>
</dbReference>
<evidence type="ECO:0000256" key="2">
    <source>
        <dbReference type="SAM" id="Coils"/>
    </source>
</evidence>
<reference evidence="6" key="2">
    <citation type="submission" date="2022-01" db="EMBL/GenBank/DDBJ databases">
        <authorList>
            <person name="Yamashiro T."/>
            <person name="Shiraishi A."/>
            <person name="Satake H."/>
            <person name="Nakayama K."/>
        </authorList>
    </citation>
    <scope>NUCLEOTIDE SEQUENCE</scope>
</reference>
<dbReference type="InterPro" id="IPR012337">
    <property type="entry name" value="RNaseH-like_sf"/>
</dbReference>
<proteinExistence type="predicted"/>
<feature type="coiled-coil region" evidence="2">
    <location>
        <begin position="1453"/>
        <end position="1484"/>
    </location>
</feature>
<feature type="region of interest" description="Disordered" evidence="3">
    <location>
        <begin position="2028"/>
        <end position="2059"/>
    </location>
</feature>
<accession>A0ABQ5HQD4</accession>
<dbReference type="EMBL" id="BQNB010019830">
    <property type="protein sequence ID" value="GJT89505.1"/>
    <property type="molecule type" value="Genomic_DNA"/>
</dbReference>
<protein>
    <submittedName>
        <fullName evidence="6">Ribonuclease H-like domain-containing protein</fullName>
    </submittedName>
</protein>
<dbReference type="PANTHER" id="PTHR11439:SF495">
    <property type="entry name" value="REVERSE TRANSCRIPTASE, RNA-DEPENDENT DNA POLYMERASE-RELATED"/>
    <property type="match status" value="1"/>
</dbReference>
<dbReference type="SUPFAM" id="SSF53098">
    <property type="entry name" value="Ribonuclease H-like"/>
    <property type="match status" value="1"/>
</dbReference>
<keyword evidence="1" id="KW-0863">Zinc-finger</keyword>
<dbReference type="PANTHER" id="PTHR11439">
    <property type="entry name" value="GAG-POL-RELATED RETROTRANSPOSON"/>
    <property type="match status" value="1"/>
</dbReference>
<feature type="region of interest" description="Disordered" evidence="3">
    <location>
        <begin position="773"/>
        <end position="818"/>
    </location>
</feature>
<evidence type="ECO:0000259" key="4">
    <source>
        <dbReference type="PROSITE" id="PS50158"/>
    </source>
</evidence>
<feature type="region of interest" description="Disordered" evidence="3">
    <location>
        <begin position="899"/>
        <end position="933"/>
    </location>
</feature>
<evidence type="ECO:0000313" key="7">
    <source>
        <dbReference type="Proteomes" id="UP001151760"/>
    </source>
</evidence>
<gene>
    <name evidence="6" type="ORF">Tco_1078350</name>
</gene>
<dbReference type="Pfam" id="PF13976">
    <property type="entry name" value="gag_pre-integrs"/>
    <property type="match status" value="1"/>
</dbReference>
<feature type="compositionally biased region" description="Basic and acidic residues" evidence="3">
    <location>
        <begin position="900"/>
        <end position="911"/>
    </location>
</feature>
<evidence type="ECO:0000256" key="3">
    <source>
        <dbReference type="SAM" id="MobiDB-lite"/>
    </source>
</evidence>
<keyword evidence="1" id="KW-0862">Zinc</keyword>
<feature type="compositionally biased region" description="Polar residues" evidence="3">
    <location>
        <begin position="781"/>
        <end position="798"/>
    </location>
</feature>
<sequence length="2059" mass="230677">MITPNPKIDRRDWNGHMIQKLRLGFGFTKRVCFVCGSYSHLIRDYDYHEKRMPKKPVLKNIGKNTGQRKIRPVWNSAQRINHQNKFVPSAVLTRFGRVPVNAAKQSSLRATTSTSTFRPVNTTTHTNRVNVSKLKSNAFHKSHSPIRGSFNISTTPNIRILNEKVNTVRVNGVNTIGQTTVSAVKGNGVTAVKASAGCVWRPKKTDLNNVSKDNSGSWVLKRGNPQQALKNKGIHNLDLFLKYTMSGEEPATQIAPVESPQMVSTVKLPILKKGEYTLWSMRMEQYLTNTDYSLWQVILNGDGPIQVTTDENGVETEVPPKTAQALLQRQRERKAKSILLLAIPDEYQLRFHGIKDAKSLWAAIKSRFGGNVESKKMQKNVLKQQFENFSVSDTEGLDKAYDRFQKLISLLEVHGAAVPNEDANQKFLRALPSSWNNVALIMRNKDGIDDLDIDDLYNNLKVFEADIKGSSGSSSNSQNVAFLSAEDTSSSNEVNTANGVSTASGHNSQGQASSSSYTDDLMFSFFANQSNSPQLDDEDLEQIDHDDLEEMDLKWQVAMLSMRVKRFYKKTGRKLIFNGKEPVGFDKTKVECFNCHRRGHFARECRAPRNQGNKNGDAGYKSRDNTRRTVPVETSDALVVQDNALIVQDGLGYDWSYIAQDEPTEFALMAYTSNSSGSDTEANLEIIAYQLGLESVEAQLVVHQKNEAVYEEKITVLEFEVKDKSNAITRLKNQLDETLREKDDLKAKLEQFETSSKNLNKLINSQISSKDKTGLGYGDQLNENDSSGSELFNSVFDSRSSDGDDNQTNDRFKKDNGYHVVPPPLTGNYMPPLADLSFAGLDDYVYRPTTNKTSACLKPSGVIIEDWVSDDDEDIFQSNDLQATDKPSFKKIKFTNARNESVKPKQAEKPRITTQNPKVDRRDWNGKMTQKLGSGRIPVSTAKQYVNTATPKNRVNVSKSKINTFPKSHSPIRRPFYKPTVLNTRVSKEKVNTVRVNSVNIAGQTTVSTVRNGVTSVKASAGESTTSFKVQRNVLTWMLQAYDRNKAYLLTIKILMEVFITLGGSTRGCILFTETECLVLSPDFKLIDESQVLLRVPRQNNMYSFDLKNVVPSRDLTCLFAKATIDESKLWHRRLGHVNFKTMNKLVKGNLVRGLPSKTFENDHTCVACQKGKQHKASCKTKLVSSISQPLQMLHMDLFGPTSVRSINHKTYCLVVTDDFSREMDEFCGQKGIKREYSVARTPQQNGVAERKNRTLIEAARTMLADSLLPTVFWAEAVNTACYVLNRVLVTKPHNKTPYELIIGRAPSISFMRPFGCPVTILNTLDPLGKFDGKAEEGFLVGYSVNSKAFRVFNTETRKVEENLHVNFLENKPNVAGQGPNWLFDIDSLTNSMNYQPKNVDAGQTKEENVSTQQYIMFPLWSSISSSYKSLDDKAKDDTIDDDACKKTVQEPASEYDQALKNVLDKMMDQEKEATEQSNAVRKEFEAQCDSQLLQEKITRASSTNSFNTVSTPVNTASASRTFSPVGPSSGPSFVPFGGSFPIDVANLPHDPLMPELEDTAEIQSTSIFGNAYDDHDLETLNTPYADQSVGAEADFNNMEPSTIFYLPSGKKAIGTKWVYRNKKDERGIVVRNKARLVAQGYKQEEGIDYDEVFAPVARVEAIRIFLAFASFMNFPVYQMDVKSAFLYGTIEEEVYVCQPLGFVDPEFPEKVYKVEKALYGLHQAPRAWFQMSSMGELTFFLGLQVKQKEDGIFISQDKYVGEILKKFGFSSLRTTSTPIKTNNALDKDEDCLCLLKISSSAQSFPLECSFSSIRTTSTPMETNNALIKDEDGKDVDVHLYRSMIGSLMYLTSSRPDIMFSVCACSRFQVQPKVSHLNAVKRIFRYLKGQPKLGLWYPKDSPLTLEAFLDSDYAGASLDRKSTTGGCQFLGSRLISWQCKKQTVVANSTTEAEYIAASHCCGQVLWIQNQMLDYGFNFMQTKIHVDNEDCYFCIVKNSCKRGRDTKIPQSGGPPIKVGDEAVHKELGDRMERAATTASSFEAEQDSGSGPRCQETTLGM</sequence>
<dbReference type="InterPro" id="IPR001584">
    <property type="entry name" value="Integrase_cat-core"/>
</dbReference>
<dbReference type="Pfam" id="PF25597">
    <property type="entry name" value="SH3_retrovirus"/>
    <property type="match status" value="1"/>
</dbReference>
<feature type="compositionally biased region" description="Basic and acidic residues" evidence="3">
    <location>
        <begin position="808"/>
        <end position="817"/>
    </location>
</feature>
<dbReference type="Gene3D" id="3.30.420.10">
    <property type="entry name" value="Ribonuclease H-like superfamily/Ribonuclease H"/>
    <property type="match status" value="1"/>
</dbReference>
<dbReference type="InterPro" id="IPR013103">
    <property type="entry name" value="RVT_2"/>
</dbReference>
<feature type="domain" description="Integrase catalytic" evidence="5">
    <location>
        <begin position="1201"/>
        <end position="1306"/>
    </location>
</feature>
<evidence type="ECO:0000313" key="6">
    <source>
        <dbReference type="EMBL" id="GJT89505.1"/>
    </source>
</evidence>
<dbReference type="InterPro" id="IPR036875">
    <property type="entry name" value="Znf_CCHC_sf"/>
</dbReference>
<dbReference type="InterPro" id="IPR025724">
    <property type="entry name" value="GAG-pre-integrase_dom"/>
</dbReference>
<dbReference type="Pfam" id="PF07727">
    <property type="entry name" value="RVT_2"/>
    <property type="match status" value="1"/>
</dbReference>
<dbReference type="Gene3D" id="4.10.60.10">
    <property type="entry name" value="Zinc finger, CCHC-type"/>
    <property type="match status" value="1"/>
</dbReference>
<keyword evidence="1" id="KW-0479">Metal-binding</keyword>
<dbReference type="InterPro" id="IPR001878">
    <property type="entry name" value="Znf_CCHC"/>
</dbReference>
<dbReference type="InterPro" id="IPR057670">
    <property type="entry name" value="SH3_retrovirus"/>
</dbReference>
<dbReference type="InterPro" id="IPR036397">
    <property type="entry name" value="RNaseH_sf"/>
</dbReference>
<feature type="region of interest" description="Disordered" evidence="3">
    <location>
        <begin position="607"/>
        <end position="627"/>
    </location>
</feature>
<dbReference type="Pfam" id="PF14223">
    <property type="entry name" value="Retrotran_gag_2"/>
    <property type="match status" value="1"/>
</dbReference>
<dbReference type="SUPFAM" id="SSF56672">
    <property type="entry name" value="DNA/RNA polymerases"/>
    <property type="match status" value="1"/>
</dbReference>
<dbReference type="SUPFAM" id="SSF57756">
    <property type="entry name" value="Retrovirus zinc finger-like domains"/>
    <property type="match status" value="1"/>
</dbReference>